<dbReference type="Gene3D" id="1.10.287.3240">
    <property type="match status" value="1"/>
</dbReference>
<name>Q2FQE2_METHJ</name>
<keyword evidence="4" id="KW-1003">Cell membrane</keyword>
<evidence type="ECO:0000313" key="6">
    <source>
        <dbReference type="EMBL" id="ABD41489.1"/>
    </source>
</evidence>
<proteinExistence type="inferred from homology"/>
<comment type="function">
    <text evidence="4">Component of the A-type ATP synthase that produces ATP from ADP in the presence of a proton gradient across the membrane.</text>
</comment>
<dbReference type="InterPro" id="IPR002699">
    <property type="entry name" value="V_ATPase_D"/>
</dbReference>
<feature type="coiled-coil region" evidence="5">
    <location>
        <begin position="150"/>
        <end position="177"/>
    </location>
</feature>
<evidence type="ECO:0000256" key="1">
    <source>
        <dbReference type="ARBA" id="ARBA00005850"/>
    </source>
</evidence>
<dbReference type="Pfam" id="PF01813">
    <property type="entry name" value="ATP-synt_D"/>
    <property type="match status" value="1"/>
</dbReference>
<keyword evidence="4" id="KW-0375">Hydrogen ion transport</keyword>
<comment type="subcellular location">
    <subcellularLocation>
        <location evidence="4">Cell membrane</location>
        <topology evidence="4">Peripheral membrane protein</topology>
    </subcellularLocation>
</comment>
<gene>
    <name evidence="4" type="primary">atpD</name>
    <name evidence="6" type="ordered locus">Mhun_1768</name>
</gene>
<evidence type="ECO:0000256" key="5">
    <source>
        <dbReference type="SAM" id="Coils"/>
    </source>
</evidence>
<dbReference type="InParanoid" id="Q2FQE2"/>
<keyword evidence="7" id="KW-1185">Reference proteome</keyword>
<accession>Q2FQE2</accession>
<dbReference type="GO" id="GO:0042777">
    <property type="term" value="P:proton motive force-driven plasma membrane ATP synthesis"/>
    <property type="evidence" value="ECO:0007669"/>
    <property type="project" value="UniProtKB-UniRule"/>
</dbReference>
<keyword evidence="2 4" id="KW-0813">Transport</keyword>
<organism evidence="6 7">
    <name type="scientific">Methanospirillum hungatei JF-1 (strain ATCC 27890 / DSM 864 / NBRC 100397 / JF-1)</name>
    <dbReference type="NCBI Taxonomy" id="323259"/>
    <lineage>
        <taxon>Archaea</taxon>
        <taxon>Methanobacteriati</taxon>
        <taxon>Methanobacteriota</taxon>
        <taxon>Stenosarchaea group</taxon>
        <taxon>Methanomicrobia</taxon>
        <taxon>Methanomicrobiales</taxon>
        <taxon>Methanospirillaceae</taxon>
        <taxon>Methanospirillum</taxon>
    </lineage>
</organism>
<protein>
    <recommendedName>
        <fullName evidence="4">A-type ATP synthase subunit D</fullName>
    </recommendedName>
</protein>
<dbReference type="GO" id="GO:0005524">
    <property type="term" value="F:ATP binding"/>
    <property type="evidence" value="ECO:0007669"/>
    <property type="project" value="UniProtKB-UniRule"/>
</dbReference>
<dbReference type="NCBIfam" id="TIGR00309">
    <property type="entry name" value="V_ATPase_subD"/>
    <property type="match status" value="1"/>
</dbReference>
<dbReference type="KEGG" id="mhu:Mhun_1768"/>
<dbReference type="GO" id="GO:0046933">
    <property type="term" value="F:proton-transporting ATP synthase activity, rotational mechanism"/>
    <property type="evidence" value="ECO:0007669"/>
    <property type="project" value="UniProtKB-UniRule"/>
</dbReference>
<dbReference type="Proteomes" id="UP000001941">
    <property type="component" value="Chromosome"/>
</dbReference>
<evidence type="ECO:0000256" key="2">
    <source>
        <dbReference type="ARBA" id="ARBA00022448"/>
    </source>
</evidence>
<dbReference type="GO" id="GO:0046961">
    <property type="term" value="F:proton-transporting ATPase activity, rotational mechanism"/>
    <property type="evidence" value="ECO:0007669"/>
    <property type="project" value="InterPro"/>
</dbReference>
<dbReference type="PANTHER" id="PTHR11671">
    <property type="entry name" value="V-TYPE ATP SYNTHASE SUBUNIT D"/>
    <property type="match status" value="1"/>
</dbReference>
<dbReference type="STRING" id="323259.Mhun_1768"/>
<dbReference type="GeneID" id="3924742"/>
<evidence type="ECO:0000256" key="3">
    <source>
        <dbReference type="ARBA" id="ARBA00023065"/>
    </source>
</evidence>
<keyword evidence="4" id="KW-0472">Membrane</keyword>
<keyword evidence="3 4" id="KW-0406">Ion transport</keyword>
<comment type="similarity">
    <text evidence="1 4">Belongs to the V-ATPase D subunit family.</text>
</comment>
<comment type="subunit">
    <text evidence="4">Has multiple subunits with at least A(3), B(3), C, D, E, F, H, I and proteolipid K(x).</text>
</comment>
<sequence>MQRAVIAGVRPTRLELIRLSRREQIARKGRDILQEKLDALVIEHARLTKELETMAVSIQDQLQAAYNALELAGIMTGWVRLEELAAACGKIPEPTVTASQVMGVHVPVISMPDVTGYFMTQRGYSMAGTSGQVDEAALRYESVLESLITYASLEGRVDRISLEMNKTRRRVNALEHLVIPRLVRTMRYIEFRLEEREREDLFRRKRMKQNMERKERGGDQTSNLL</sequence>
<dbReference type="EnsemblBacteria" id="ABD41489">
    <property type="protein sequence ID" value="ABD41489"/>
    <property type="gene ID" value="Mhun_1768"/>
</dbReference>
<keyword evidence="5" id="KW-0175">Coiled coil</keyword>
<evidence type="ECO:0000256" key="4">
    <source>
        <dbReference type="HAMAP-Rule" id="MF_00271"/>
    </source>
</evidence>
<dbReference type="GO" id="GO:0005886">
    <property type="term" value="C:plasma membrane"/>
    <property type="evidence" value="ECO:0007669"/>
    <property type="project" value="UniProtKB-SubCell"/>
</dbReference>
<dbReference type="AlphaFoldDB" id="Q2FQE2"/>
<keyword evidence="4" id="KW-0066">ATP synthesis</keyword>
<evidence type="ECO:0000313" key="7">
    <source>
        <dbReference type="Proteomes" id="UP000001941"/>
    </source>
</evidence>
<dbReference type="EMBL" id="CP000254">
    <property type="protein sequence ID" value="ABD41489.1"/>
    <property type="molecule type" value="Genomic_DNA"/>
</dbReference>
<dbReference type="OrthoDB" id="117390at2157"/>
<reference evidence="7" key="1">
    <citation type="journal article" date="2016" name="Stand. Genomic Sci.">
        <title>Complete genome sequence of Methanospirillum hungatei type strain JF1.</title>
        <authorList>
            <person name="Gunsalus R.P."/>
            <person name="Cook L.E."/>
            <person name="Crable B."/>
            <person name="Rohlin L."/>
            <person name="McDonald E."/>
            <person name="Mouttaki H."/>
            <person name="Sieber J.R."/>
            <person name="Poweleit N."/>
            <person name="Zhou H."/>
            <person name="Lapidus A.L."/>
            <person name="Daligault H.E."/>
            <person name="Land M."/>
            <person name="Gilna P."/>
            <person name="Ivanova N."/>
            <person name="Kyrpides N."/>
            <person name="Culley D.E."/>
            <person name="McInerney M.J."/>
        </authorList>
    </citation>
    <scope>NUCLEOTIDE SEQUENCE [LARGE SCALE GENOMIC DNA]</scope>
    <source>
        <strain evidence="7">ATCC 27890 / DSM 864 / NBRC 100397 / JF-1</strain>
    </source>
</reference>
<dbReference type="HOGENOM" id="CLU_069688_2_1_2"/>
<dbReference type="eggNOG" id="arCOG04101">
    <property type="taxonomic scope" value="Archaea"/>
</dbReference>
<dbReference type="HAMAP" id="MF_00271">
    <property type="entry name" value="ATP_synth_D_arch"/>
    <property type="match status" value="1"/>
</dbReference>
<dbReference type="RefSeq" id="WP_011448753.1">
    <property type="nucleotide sequence ID" value="NC_007796.1"/>
</dbReference>